<reference evidence="11 12" key="1">
    <citation type="journal article" date="2018" name="Nat. Biotechnol.">
        <title>A standardized bacterial taxonomy based on genome phylogeny substantially revises the tree of life.</title>
        <authorList>
            <person name="Parks D.H."/>
            <person name="Chuvochina M."/>
            <person name="Waite D.W."/>
            <person name="Rinke C."/>
            <person name="Skarshewski A."/>
            <person name="Chaumeil P.A."/>
            <person name="Hugenholtz P."/>
        </authorList>
    </citation>
    <scope>NUCLEOTIDE SEQUENCE [LARGE SCALE GENOMIC DNA]</scope>
    <source>
        <strain evidence="11">UBA8781</strain>
    </source>
</reference>
<comment type="pathway">
    <text evidence="2 9">Amino-acid biosynthesis; L-tryptophan biosynthesis; L-tryptophan from chorismate: step 3/5.</text>
</comment>
<dbReference type="InterPro" id="IPR011060">
    <property type="entry name" value="RibuloseP-bd_barrel"/>
</dbReference>
<dbReference type="InterPro" id="IPR001240">
    <property type="entry name" value="PRAI_dom"/>
</dbReference>
<dbReference type="UniPathway" id="UPA00035">
    <property type="reaction ID" value="UER00042"/>
</dbReference>
<evidence type="ECO:0000256" key="6">
    <source>
        <dbReference type="ARBA" id="ARBA00022822"/>
    </source>
</evidence>
<dbReference type="InterPro" id="IPR044643">
    <property type="entry name" value="TrpF_fam"/>
</dbReference>
<keyword evidence="6 9" id="KW-0822">Tryptophan biosynthesis</keyword>
<comment type="catalytic activity">
    <reaction evidence="1 9">
        <text>N-(5-phospho-beta-D-ribosyl)anthranilate = 1-(2-carboxyphenylamino)-1-deoxy-D-ribulose 5-phosphate</text>
        <dbReference type="Rhea" id="RHEA:21540"/>
        <dbReference type="ChEBI" id="CHEBI:18277"/>
        <dbReference type="ChEBI" id="CHEBI:58613"/>
        <dbReference type="EC" id="5.3.1.24"/>
    </reaction>
</comment>
<evidence type="ECO:0000256" key="2">
    <source>
        <dbReference type="ARBA" id="ARBA00004664"/>
    </source>
</evidence>
<evidence type="ECO:0000313" key="12">
    <source>
        <dbReference type="Proteomes" id="UP000264141"/>
    </source>
</evidence>
<comment type="similarity">
    <text evidence="9">Belongs to the TrpF family.</text>
</comment>
<dbReference type="HAMAP" id="MF_00135">
    <property type="entry name" value="PRAI"/>
    <property type="match status" value="1"/>
</dbReference>
<dbReference type="EC" id="5.3.1.24" evidence="3 9"/>
<dbReference type="GO" id="GO:0000162">
    <property type="term" value="P:L-tryptophan biosynthetic process"/>
    <property type="evidence" value="ECO:0007669"/>
    <property type="project" value="UniProtKB-UniRule"/>
</dbReference>
<dbReference type="STRING" id="229919.GCA_001050195_02875"/>
<dbReference type="Gene3D" id="3.20.20.70">
    <property type="entry name" value="Aldolase class I"/>
    <property type="match status" value="1"/>
</dbReference>
<dbReference type="Pfam" id="PF00697">
    <property type="entry name" value="PRAI"/>
    <property type="match status" value="1"/>
</dbReference>
<comment type="caution">
    <text evidence="11">The sequence shown here is derived from an EMBL/GenBank/DDBJ whole genome shotgun (WGS) entry which is preliminary data.</text>
</comment>
<keyword evidence="8 9" id="KW-0413">Isomerase</keyword>
<dbReference type="SUPFAM" id="SSF51366">
    <property type="entry name" value="Ribulose-phoshate binding barrel"/>
    <property type="match status" value="1"/>
</dbReference>
<dbReference type="PANTHER" id="PTHR42894:SF1">
    <property type="entry name" value="N-(5'-PHOSPHORIBOSYL)ANTHRANILATE ISOMERASE"/>
    <property type="match status" value="1"/>
</dbReference>
<keyword evidence="5 9" id="KW-0028">Amino-acid biosynthesis</keyword>
<sequence length="217" mass="22685">MKVKICGITSLEDALAAVEAGADLLGFNFYPPSPRFVSPGVCAEIVAGLRGTGVTCVGVFVNAPLDEIQALLDACGLDLAQLSGDEPPEVVNALGKRAFKALRPANSSDLEALSRLYPPRGEAPAWLLDAYRPGEYGGTGTPASWELASELARRAPILLAGGLRPENVAGAVRQVRPWGVDVASGVESSPPHKDVLRMKQFVQAARMAAAEGKGDLP</sequence>
<protein>
    <recommendedName>
        <fullName evidence="4 9">N-(5'-phosphoribosyl)anthranilate isomerase</fullName>
        <shortName evidence="9">PRAI</shortName>
        <ecNumber evidence="3 9">5.3.1.24</ecNumber>
    </recommendedName>
</protein>
<dbReference type="InterPro" id="IPR013785">
    <property type="entry name" value="Aldolase_TIM"/>
</dbReference>
<accession>A0A3D1JEX4</accession>
<evidence type="ECO:0000256" key="7">
    <source>
        <dbReference type="ARBA" id="ARBA00023141"/>
    </source>
</evidence>
<keyword evidence="7 9" id="KW-0057">Aromatic amino acid biosynthesis</keyword>
<evidence type="ECO:0000313" key="11">
    <source>
        <dbReference type="EMBL" id="HCE17140.1"/>
    </source>
</evidence>
<name>A0A3D1JEX4_9CHLR</name>
<evidence type="ECO:0000256" key="3">
    <source>
        <dbReference type="ARBA" id="ARBA00012572"/>
    </source>
</evidence>
<evidence type="ECO:0000256" key="4">
    <source>
        <dbReference type="ARBA" id="ARBA00022272"/>
    </source>
</evidence>
<dbReference type="GO" id="GO:0004640">
    <property type="term" value="F:phosphoribosylanthranilate isomerase activity"/>
    <property type="evidence" value="ECO:0007669"/>
    <property type="project" value="UniProtKB-UniRule"/>
</dbReference>
<dbReference type="EMBL" id="DPBP01000020">
    <property type="protein sequence ID" value="HCE17140.1"/>
    <property type="molecule type" value="Genomic_DNA"/>
</dbReference>
<dbReference type="Proteomes" id="UP000264141">
    <property type="component" value="Unassembled WGS sequence"/>
</dbReference>
<organism evidence="11 12">
    <name type="scientific">Anaerolinea thermolimosa</name>
    <dbReference type="NCBI Taxonomy" id="229919"/>
    <lineage>
        <taxon>Bacteria</taxon>
        <taxon>Bacillati</taxon>
        <taxon>Chloroflexota</taxon>
        <taxon>Anaerolineae</taxon>
        <taxon>Anaerolineales</taxon>
        <taxon>Anaerolineaceae</taxon>
        <taxon>Anaerolinea</taxon>
    </lineage>
</organism>
<evidence type="ECO:0000259" key="10">
    <source>
        <dbReference type="Pfam" id="PF00697"/>
    </source>
</evidence>
<evidence type="ECO:0000256" key="5">
    <source>
        <dbReference type="ARBA" id="ARBA00022605"/>
    </source>
</evidence>
<proteinExistence type="inferred from homology"/>
<dbReference type="CDD" id="cd00405">
    <property type="entry name" value="PRAI"/>
    <property type="match status" value="1"/>
</dbReference>
<evidence type="ECO:0000256" key="8">
    <source>
        <dbReference type="ARBA" id="ARBA00023235"/>
    </source>
</evidence>
<dbReference type="PANTHER" id="PTHR42894">
    <property type="entry name" value="N-(5'-PHOSPHORIBOSYL)ANTHRANILATE ISOMERASE"/>
    <property type="match status" value="1"/>
</dbReference>
<gene>
    <name evidence="9" type="primary">trpF</name>
    <name evidence="11" type="ORF">DEQ80_04710</name>
</gene>
<dbReference type="AlphaFoldDB" id="A0A3D1JEX4"/>
<feature type="domain" description="N-(5'phosphoribosyl) anthranilate isomerase (PRAI)" evidence="10">
    <location>
        <begin position="3"/>
        <end position="204"/>
    </location>
</feature>
<evidence type="ECO:0000256" key="1">
    <source>
        <dbReference type="ARBA" id="ARBA00001164"/>
    </source>
</evidence>
<evidence type="ECO:0000256" key="9">
    <source>
        <dbReference type="HAMAP-Rule" id="MF_00135"/>
    </source>
</evidence>